<reference evidence="4" key="1">
    <citation type="submission" date="2021-03" db="EMBL/GenBank/DDBJ databases">
        <title>Comparative genomics and phylogenomic investigation of the class Geoglossomycetes provide insights into ecological specialization and systematics.</title>
        <authorList>
            <person name="Melie T."/>
            <person name="Pirro S."/>
            <person name="Miller A.N."/>
            <person name="Quandt A."/>
        </authorList>
    </citation>
    <scope>NUCLEOTIDE SEQUENCE</scope>
    <source>
        <strain evidence="4">CAQ_001_2017</strain>
    </source>
</reference>
<comment type="caution">
    <text evidence="4">The sequence shown here is derived from an EMBL/GenBank/DDBJ whole genome shotgun (WGS) entry which is preliminary data.</text>
</comment>
<dbReference type="CDD" id="cd00084">
    <property type="entry name" value="HMG-box_SF"/>
    <property type="match status" value="1"/>
</dbReference>
<evidence type="ECO:0000313" key="5">
    <source>
        <dbReference type="Proteomes" id="UP000750711"/>
    </source>
</evidence>
<evidence type="ECO:0000313" key="4">
    <source>
        <dbReference type="EMBL" id="KAH0564740.1"/>
    </source>
</evidence>
<keyword evidence="1" id="KW-0539">Nucleus</keyword>
<sequence>MLVNAGRTNVWRLLGLSKALSTSLSRGLVPKSALQAHNARDGSSIARRLLSTATSNLESPAPKTAKATKKRATSAGSTAKAGRKKATSRKKKAPARSKSTKKTLSPEQKAKAKAKKERETVRELKRLALEKPKILPRSAWLAVNAEFAAKGKSGTTEAATKYKSLTREEREHYENVAKENRASNEAIYKKWLESHTPEQIYAANKARASLRRRSPGNRVYPKLKDERQIPRPLTSFMLFAKEQRASGDMGHLKATEVGALIGKQWRELPEDEKKVRHKYTDAAAENVSRYHETMKMAHKGDTGHAGVAS</sequence>
<dbReference type="GO" id="GO:0005634">
    <property type="term" value="C:nucleus"/>
    <property type="evidence" value="ECO:0007669"/>
    <property type="project" value="UniProtKB-UniRule"/>
</dbReference>
<dbReference type="EMBL" id="JAGHQM010000185">
    <property type="protein sequence ID" value="KAH0564740.1"/>
    <property type="molecule type" value="Genomic_DNA"/>
</dbReference>
<keyword evidence="5" id="KW-1185">Reference proteome</keyword>
<dbReference type="SUPFAM" id="SSF47095">
    <property type="entry name" value="HMG-box"/>
    <property type="match status" value="2"/>
</dbReference>
<name>A0A9P8LG31_9PEZI</name>
<dbReference type="SMART" id="SM00398">
    <property type="entry name" value="HMG"/>
    <property type="match status" value="2"/>
</dbReference>
<evidence type="ECO:0000256" key="2">
    <source>
        <dbReference type="SAM" id="MobiDB-lite"/>
    </source>
</evidence>
<dbReference type="AlphaFoldDB" id="A0A9P8LG31"/>
<evidence type="ECO:0000259" key="3">
    <source>
        <dbReference type="PROSITE" id="PS50118"/>
    </source>
</evidence>
<dbReference type="Proteomes" id="UP000750711">
    <property type="component" value="Unassembled WGS sequence"/>
</dbReference>
<feature type="region of interest" description="Disordered" evidence="2">
    <location>
        <begin position="52"/>
        <end position="119"/>
    </location>
</feature>
<feature type="DNA-binding region" description="HMG box" evidence="1">
    <location>
        <begin position="229"/>
        <end position="298"/>
    </location>
</feature>
<dbReference type="GO" id="GO:0003677">
    <property type="term" value="F:DNA binding"/>
    <property type="evidence" value="ECO:0007669"/>
    <property type="project" value="UniProtKB-UniRule"/>
</dbReference>
<proteinExistence type="predicted"/>
<organism evidence="4 5">
    <name type="scientific">Trichoglossum hirsutum</name>
    <dbReference type="NCBI Taxonomy" id="265104"/>
    <lineage>
        <taxon>Eukaryota</taxon>
        <taxon>Fungi</taxon>
        <taxon>Dikarya</taxon>
        <taxon>Ascomycota</taxon>
        <taxon>Pezizomycotina</taxon>
        <taxon>Geoglossomycetes</taxon>
        <taxon>Geoglossales</taxon>
        <taxon>Geoglossaceae</taxon>
        <taxon>Trichoglossum</taxon>
    </lineage>
</organism>
<dbReference type="Gene3D" id="1.10.30.10">
    <property type="entry name" value="High mobility group box domain"/>
    <property type="match status" value="2"/>
</dbReference>
<protein>
    <recommendedName>
        <fullName evidence="3">HMG box domain-containing protein</fullName>
    </recommendedName>
</protein>
<dbReference type="InterPro" id="IPR009071">
    <property type="entry name" value="HMG_box_dom"/>
</dbReference>
<gene>
    <name evidence="4" type="ORF">GP486_001868</name>
</gene>
<feature type="domain" description="HMG box" evidence="3">
    <location>
        <begin position="229"/>
        <end position="298"/>
    </location>
</feature>
<dbReference type="PROSITE" id="PS50118">
    <property type="entry name" value="HMG_BOX_2"/>
    <property type="match status" value="1"/>
</dbReference>
<dbReference type="InterPro" id="IPR036910">
    <property type="entry name" value="HMG_box_dom_sf"/>
</dbReference>
<evidence type="ECO:0000256" key="1">
    <source>
        <dbReference type="PROSITE-ProRule" id="PRU00267"/>
    </source>
</evidence>
<feature type="compositionally biased region" description="Basic residues" evidence="2">
    <location>
        <begin position="81"/>
        <end position="101"/>
    </location>
</feature>
<dbReference type="Pfam" id="PF00505">
    <property type="entry name" value="HMG_box"/>
    <property type="match status" value="1"/>
</dbReference>
<keyword evidence="1" id="KW-0238">DNA-binding</keyword>
<accession>A0A9P8LG31</accession>